<keyword evidence="2 7" id="KW-0812">Transmembrane</keyword>
<evidence type="ECO:0000256" key="7">
    <source>
        <dbReference type="SAM" id="Phobius"/>
    </source>
</evidence>
<evidence type="ECO:0000256" key="2">
    <source>
        <dbReference type="ARBA" id="ARBA00022692"/>
    </source>
</evidence>
<keyword evidence="3" id="KW-0547">Nucleotide-binding</keyword>
<dbReference type="EMBL" id="BAAAGA010000006">
    <property type="protein sequence ID" value="GAA0627958.1"/>
    <property type="molecule type" value="Genomic_DNA"/>
</dbReference>
<dbReference type="InterPro" id="IPR017871">
    <property type="entry name" value="ABC_transporter-like_CS"/>
</dbReference>
<name>A0ABP3S6W9_9CAUL</name>
<dbReference type="Pfam" id="PF00664">
    <property type="entry name" value="ABC_membrane"/>
    <property type="match status" value="1"/>
</dbReference>
<dbReference type="InterPro" id="IPR003439">
    <property type="entry name" value="ABC_transporter-like_ATP-bd"/>
</dbReference>
<evidence type="ECO:0000313" key="11">
    <source>
        <dbReference type="Proteomes" id="UP001501352"/>
    </source>
</evidence>
<dbReference type="GO" id="GO:0005524">
    <property type="term" value="F:ATP binding"/>
    <property type="evidence" value="ECO:0007669"/>
    <property type="project" value="UniProtKB-KW"/>
</dbReference>
<proteinExistence type="predicted"/>
<reference evidence="11" key="1">
    <citation type="journal article" date="2019" name="Int. J. Syst. Evol. Microbiol.">
        <title>The Global Catalogue of Microorganisms (GCM) 10K type strain sequencing project: providing services to taxonomists for standard genome sequencing and annotation.</title>
        <authorList>
            <consortium name="The Broad Institute Genomics Platform"/>
            <consortium name="The Broad Institute Genome Sequencing Center for Infectious Disease"/>
            <person name="Wu L."/>
            <person name="Ma J."/>
        </authorList>
    </citation>
    <scope>NUCLEOTIDE SEQUENCE [LARGE SCALE GENOMIC DNA]</scope>
    <source>
        <strain evidence="11">JCM 12928</strain>
    </source>
</reference>
<dbReference type="InterPro" id="IPR003593">
    <property type="entry name" value="AAA+_ATPase"/>
</dbReference>
<organism evidence="10 11">
    <name type="scientific">Brevundimonas kwangchunensis</name>
    <dbReference type="NCBI Taxonomy" id="322163"/>
    <lineage>
        <taxon>Bacteria</taxon>
        <taxon>Pseudomonadati</taxon>
        <taxon>Pseudomonadota</taxon>
        <taxon>Alphaproteobacteria</taxon>
        <taxon>Caulobacterales</taxon>
        <taxon>Caulobacteraceae</taxon>
        <taxon>Brevundimonas</taxon>
    </lineage>
</organism>
<dbReference type="PANTHER" id="PTHR43394">
    <property type="entry name" value="ATP-DEPENDENT PERMEASE MDL1, MITOCHONDRIAL"/>
    <property type="match status" value="1"/>
</dbReference>
<evidence type="ECO:0000256" key="4">
    <source>
        <dbReference type="ARBA" id="ARBA00022840"/>
    </source>
</evidence>
<dbReference type="Gene3D" id="1.20.1560.10">
    <property type="entry name" value="ABC transporter type 1, transmembrane domain"/>
    <property type="match status" value="1"/>
</dbReference>
<comment type="caution">
    <text evidence="10">The sequence shown here is derived from an EMBL/GenBank/DDBJ whole genome shotgun (WGS) entry which is preliminary data.</text>
</comment>
<evidence type="ECO:0000256" key="3">
    <source>
        <dbReference type="ARBA" id="ARBA00022741"/>
    </source>
</evidence>
<keyword evidence="11" id="KW-1185">Reference proteome</keyword>
<evidence type="ECO:0000313" key="10">
    <source>
        <dbReference type="EMBL" id="GAA0627958.1"/>
    </source>
</evidence>
<dbReference type="SUPFAM" id="SSF52540">
    <property type="entry name" value="P-loop containing nucleoside triphosphate hydrolases"/>
    <property type="match status" value="1"/>
</dbReference>
<dbReference type="InterPro" id="IPR011527">
    <property type="entry name" value="ABC1_TM_dom"/>
</dbReference>
<dbReference type="InterPro" id="IPR027417">
    <property type="entry name" value="P-loop_NTPase"/>
</dbReference>
<feature type="domain" description="ABC transmembrane type-1" evidence="9">
    <location>
        <begin position="34"/>
        <end position="327"/>
    </location>
</feature>
<keyword evidence="5 7" id="KW-1133">Transmembrane helix</keyword>
<protein>
    <submittedName>
        <fullName evidence="10">ABC transporter ATP-binding protein</fullName>
    </submittedName>
</protein>
<keyword evidence="4 10" id="KW-0067">ATP-binding</keyword>
<feature type="transmembrane region" description="Helical" evidence="7">
    <location>
        <begin position="182"/>
        <end position="199"/>
    </location>
</feature>
<comment type="subcellular location">
    <subcellularLocation>
        <location evidence="1">Cell membrane</location>
        <topology evidence="1">Multi-pass membrane protein</topology>
    </subcellularLocation>
</comment>
<dbReference type="InterPro" id="IPR036640">
    <property type="entry name" value="ABC1_TM_sf"/>
</dbReference>
<evidence type="ECO:0000259" key="8">
    <source>
        <dbReference type="PROSITE" id="PS50893"/>
    </source>
</evidence>
<dbReference type="Gene3D" id="3.40.50.300">
    <property type="entry name" value="P-loop containing nucleotide triphosphate hydrolases"/>
    <property type="match status" value="1"/>
</dbReference>
<evidence type="ECO:0000256" key="1">
    <source>
        <dbReference type="ARBA" id="ARBA00004651"/>
    </source>
</evidence>
<dbReference type="PROSITE" id="PS50893">
    <property type="entry name" value="ABC_TRANSPORTER_2"/>
    <property type="match status" value="1"/>
</dbReference>
<feature type="domain" description="ABC transporter" evidence="8">
    <location>
        <begin position="361"/>
        <end position="599"/>
    </location>
</feature>
<evidence type="ECO:0000256" key="5">
    <source>
        <dbReference type="ARBA" id="ARBA00022989"/>
    </source>
</evidence>
<dbReference type="PROSITE" id="PS00211">
    <property type="entry name" value="ABC_TRANSPORTER_1"/>
    <property type="match status" value="1"/>
</dbReference>
<evidence type="ECO:0000259" key="9">
    <source>
        <dbReference type="PROSITE" id="PS50929"/>
    </source>
</evidence>
<evidence type="ECO:0000256" key="6">
    <source>
        <dbReference type="ARBA" id="ARBA00023136"/>
    </source>
</evidence>
<accession>A0ABP3S6W9</accession>
<dbReference type="Proteomes" id="UP001501352">
    <property type="component" value="Unassembled WGS sequence"/>
</dbReference>
<keyword evidence="6 7" id="KW-0472">Membrane</keyword>
<dbReference type="SUPFAM" id="SSF90123">
    <property type="entry name" value="ABC transporter transmembrane region"/>
    <property type="match status" value="1"/>
</dbReference>
<dbReference type="SMART" id="SM00382">
    <property type="entry name" value="AAA"/>
    <property type="match status" value="1"/>
</dbReference>
<dbReference type="Pfam" id="PF00005">
    <property type="entry name" value="ABC_tran"/>
    <property type="match status" value="1"/>
</dbReference>
<dbReference type="CDD" id="cd18552">
    <property type="entry name" value="ABC_6TM_MsbA_like"/>
    <property type="match status" value="1"/>
</dbReference>
<feature type="transmembrane region" description="Helical" evidence="7">
    <location>
        <begin position="80"/>
        <end position="100"/>
    </location>
</feature>
<feature type="transmembrane region" description="Helical" evidence="7">
    <location>
        <begin position="266"/>
        <end position="289"/>
    </location>
</feature>
<dbReference type="PANTHER" id="PTHR43394:SF1">
    <property type="entry name" value="ATP-BINDING CASSETTE SUB-FAMILY B MEMBER 10, MITOCHONDRIAL"/>
    <property type="match status" value="1"/>
</dbReference>
<dbReference type="RefSeq" id="WP_343794442.1">
    <property type="nucleotide sequence ID" value="NZ_BAAAGA010000006.1"/>
</dbReference>
<gene>
    <name evidence="10" type="ORF">GCM10009422_26310</name>
</gene>
<feature type="transmembrane region" description="Helical" evidence="7">
    <location>
        <begin position="33"/>
        <end position="54"/>
    </location>
</feature>
<dbReference type="InterPro" id="IPR039421">
    <property type="entry name" value="Type_1_exporter"/>
</dbReference>
<dbReference type="PROSITE" id="PS50929">
    <property type="entry name" value="ABC_TM1F"/>
    <property type="match status" value="1"/>
</dbReference>
<sequence>MTTPAPAEDEKEALRPLMGRIWRDYLSHHRTPLILSIFCAAIVGVMAATVLQLLQPAIDGLFLGKPVTIWRIITIPPEQALLSIPLIIVGAGLIWTAAALGQAALVNRLGHGIVGDIQVKLFGSMIRADLARLRSQHSGGFVASVLFDANLVREAFTNGVVNYTQHGLTLVAVLSYMAWTDWKLTAIVFLGAPVIAYVLRRFGKRMRKATTGAMVETGNLSTALMENLDGVRLIKIENREAAEEARVGEVVARRQRHVIKSADSRAFAGPFSNLVAMIVVAAVMAYAGWQARQGEMSVGAFAAYIGLLMSAGQSLRQVTNLQTVMAEGLTAARRLFASLDIQPEIREAVDAAALPAGPVTVALEHVSFAYAPAAQGGAPTLSDVSLTVAPGETVALVGPSGGGKSTILSLLPRFYDVTAGRVTLNGTDIRELKLQDLRAHIALVTQEPFLFDDTIAANIAYGRPGASQVDIEAAAASAAAHDFITDLPEGYQTRAGEAGLRLSGGQRQRIAIARAFLKDAPILLLDEATSALDTESEALVQAALDRLMEGRATLMIAHRLSTVRNADRIYVIQSGKVVEQGSHASLVRKGGLYARLAKQQSLDGDPVVTAGA</sequence>